<dbReference type="PROSITE" id="PS00600">
    <property type="entry name" value="AA_TRANSFER_CLASS_3"/>
    <property type="match status" value="1"/>
</dbReference>
<dbReference type="Proteomes" id="UP000255423">
    <property type="component" value="Unassembled WGS sequence"/>
</dbReference>
<accession>A0A380S827</accession>
<evidence type="ECO:0000256" key="6">
    <source>
        <dbReference type="ARBA" id="ARBA00029440"/>
    </source>
</evidence>
<evidence type="ECO:0000256" key="7">
    <source>
        <dbReference type="RuleBase" id="RU003560"/>
    </source>
</evidence>
<sequence>MAQSLANSVFEEDKQFIAPLYGKANIEFVRGEGSYLFDKNGKKYLDFVAGIAVNALGHQNAAIKKAVEEQMDSFFHISNLYPNYPQVNLAKALLAATGFDKAFFCNSGTEANEGCIKFARKYFDRKGEKNRQKIVTFINSFHGRTFAALSATGQPAIREGFGSMPGDFVHVPWNDVAALKAEVNSDTCAIMLESLAAEGGVMTVSDEMVAAINSLKIEFGCLVIVDEVQAGMGRLGTFLGLQKHGIDADLVSLAKALGGGLPLGAVLLRQKVADQLKAGDHGTTFGGNPVACAVGLAVVNQIAKPEFLANVEARSAQLKAGLEAIAAKFPAVKSVRGEGLILGLALDESLPVGNVIAAARDEGMMVLSAKGNVLRLLPPLNVSAAECDEALAKLEKAFATATK</sequence>
<dbReference type="InterPro" id="IPR004636">
    <property type="entry name" value="AcOrn/SuccOrn_fam"/>
</dbReference>
<dbReference type="PANTHER" id="PTHR11986:SF79">
    <property type="entry name" value="ACETYLORNITHINE AMINOTRANSFERASE, MITOCHONDRIAL"/>
    <property type="match status" value="1"/>
</dbReference>
<keyword evidence="2 8" id="KW-0032">Aminotransferase</keyword>
<dbReference type="GO" id="GO:0008483">
    <property type="term" value="F:transaminase activity"/>
    <property type="evidence" value="ECO:0007669"/>
    <property type="project" value="UniProtKB-KW"/>
</dbReference>
<dbReference type="CDD" id="cd00610">
    <property type="entry name" value="OAT_like"/>
    <property type="match status" value="1"/>
</dbReference>
<evidence type="ECO:0000256" key="1">
    <source>
        <dbReference type="ARBA" id="ARBA00001933"/>
    </source>
</evidence>
<comment type="cofactor">
    <cofactor evidence="1">
        <name>pyridoxal 5'-phosphate</name>
        <dbReference type="ChEBI" id="CHEBI:597326"/>
    </cofactor>
</comment>
<comment type="pathway">
    <text evidence="6">Amino-acid biosynthesis.</text>
</comment>
<dbReference type="InterPro" id="IPR050103">
    <property type="entry name" value="Class-III_PLP-dep_AT"/>
</dbReference>
<dbReference type="EMBL" id="UHJL01000006">
    <property type="protein sequence ID" value="SUQ26027.1"/>
    <property type="molecule type" value="Genomic_DNA"/>
</dbReference>
<dbReference type="RefSeq" id="WP_109573629.1">
    <property type="nucleotide sequence ID" value="NZ_UHJL01000006.1"/>
</dbReference>
<dbReference type="NCBIfam" id="NF002325">
    <property type="entry name" value="PRK01278.1"/>
    <property type="match status" value="1"/>
</dbReference>
<comment type="similarity">
    <text evidence="7">Belongs to the class-III pyridoxal-phosphate-dependent aminotransferase family.</text>
</comment>
<evidence type="ECO:0000256" key="4">
    <source>
        <dbReference type="ARBA" id="ARBA00022679"/>
    </source>
</evidence>
<dbReference type="Pfam" id="PF00202">
    <property type="entry name" value="Aminotran_3"/>
    <property type="match status" value="1"/>
</dbReference>
<dbReference type="Gene3D" id="3.40.640.10">
    <property type="entry name" value="Type I PLP-dependent aspartate aminotransferase-like (Major domain)"/>
    <property type="match status" value="1"/>
</dbReference>
<evidence type="ECO:0000313" key="9">
    <source>
        <dbReference type="Proteomes" id="UP000255423"/>
    </source>
</evidence>
<keyword evidence="5 7" id="KW-0663">Pyridoxal phosphate</keyword>
<gene>
    <name evidence="8" type="ORF">SAMN05661053_2832</name>
</gene>
<evidence type="ECO:0000313" key="8">
    <source>
        <dbReference type="EMBL" id="SUQ26027.1"/>
    </source>
</evidence>
<dbReference type="InterPro" id="IPR015422">
    <property type="entry name" value="PyrdxlP-dep_Trfase_small"/>
</dbReference>
<name>A0A380S827_FIBSU</name>
<dbReference type="GO" id="GO:0042802">
    <property type="term" value="F:identical protein binding"/>
    <property type="evidence" value="ECO:0007669"/>
    <property type="project" value="TreeGrafter"/>
</dbReference>
<evidence type="ECO:0000256" key="5">
    <source>
        <dbReference type="ARBA" id="ARBA00022898"/>
    </source>
</evidence>
<evidence type="ECO:0000256" key="3">
    <source>
        <dbReference type="ARBA" id="ARBA00022605"/>
    </source>
</evidence>
<evidence type="ECO:0000256" key="2">
    <source>
        <dbReference type="ARBA" id="ARBA00022576"/>
    </source>
</evidence>
<dbReference type="GO" id="GO:0030170">
    <property type="term" value="F:pyridoxal phosphate binding"/>
    <property type="evidence" value="ECO:0007669"/>
    <property type="project" value="InterPro"/>
</dbReference>
<dbReference type="Gene3D" id="3.90.1150.10">
    <property type="entry name" value="Aspartate Aminotransferase, domain 1"/>
    <property type="match status" value="1"/>
</dbReference>
<dbReference type="PANTHER" id="PTHR11986">
    <property type="entry name" value="AMINOTRANSFERASE CLASS III"/>
    <property type="match status" value="1"/>
</dbReference>
<dbReference type="InterPro" id="IPR005814">
    <property type="entry name" value="Aminotrans_3"/>
</dbReference>
<dbReference type="PIRSF" id="PIRSF000521">
    <property type="entry name" value="Transaminase_4ab_Lys_Orn"/>
    <property type="match status" value="1"/>
</dbReference>
<dbReference type="NCBIfam" id="TIGR00707">
    <property type="entry name" value="argD"/>
    <property type="match status" value="1"/>
</dbReference>
<dbReference type="SUPFAM" id="SSF53383">
    <property type="entry name" value="PLP-dependent transferases"/>
    <property type="match status" value="1"/>
</dbReference>
<dbReference type="InterPro" id="IPR015424">
    <property type="entry name" value="PyrdxlP-dep_Trfase"/>
</dbReference>
<protein>
    <submittedName>
        <fullName evidence="8">Acetylornithine/N-succinyldiaminopimelate aminotransferase</fullName>
    </submittedName>
</protein>
<dbReference type="InterPro" id="IPR015421">
    <property type="entry name" value="PyrdxlP-dep_Trfase_major"/>
</dbReference>
<dbReference type="GO" id="GO:0006526">
    <property type="term" value="P:L-arginine biosynthetic process"/>
    <property type="evidence" value="ECO:0007669"/>
    <property type="project" value="UniProtKB-ARBA"/>
</dbReference>
<proteinExistence type="inferred from homology"/>
<keyword evidence="4 8" id="KW-0808">Transferase</keyword>
<dbReference type="FunFam" id="3.40.640.10:FF:000004">
    <property type="entry name" value="Acetylornithine aminotransferase"/>
    <property type="match status" value="1"/>
</dbReference>
<organism evidence="8 9">
    <name type="scientific">Fibrobacter succinogenes</name>
    <name type="common">Bacteroides succinogenes</name>
    <dbReference type="NCBI Taxonomy" id="833"/>
    <lineage>
        <taxon>Bacteria</taxon>
        <taxon>Pseudomonadati</taxon>
        <taxon>Fibrobacterota</taxon>
        <taxon>Fibrobacteria</taxon>
        <taxon>Fibrobacterales</taxon>
        <taxon>Fibrobacteraceae</taxon>
        <taxon>Fibrobacter</taxon>
    </lineage>
</organism>
<reference evidence="8 9" key="1">
    <citation type="submission" date="2017-08" db="EMBL/GenBank/DDBJ databases">
        <authorList>
            <person name="de Groot N.N."/>
        </authorList>
    </citation>
    <scope>NUCLEOTIDE SEQUENCE [LARGE SCALE GENOMIC DNA]</scope>
    <source>
        <strain evidence="8 9">HM2</strain>
    </source>
</reference>
<dbReference type="AlphaFoldDB" id="A0A380S827"/>
<keyword evidence="3" id="KW-0028">Amino-acid biosynthesis</keyword>
<dbReference type="InterPro" id="IPR049704">
    <property type="entry name" value="Aminotrans_3_PPA_site"/>
</dbReference>